<accession>A0AAV2JDQ5</accession>
<proteinExistence type="predicted"/>
<keyword evidence="2" id="KW-1185">Reference proteome</keyword>
<dbReference type="AlphaFoldDB" id="A0AAV2JDQ5"/>
<organism evidence="1 2">
    <name type="scientific">Knipowitschia caucasica</name>
    <name type="common">Caucasian dwarf goby</name>
    <name type="synonym">Pomatoschistus caucasicus</name>
    <dbReference type="NCBI Taxonomy" id="637954"/>
    <lineage>
        <taxon>Eukaryota</taxon>
        <taxon>Metazoa</taxon>
        <taxon>Chordata</taxon>
        <taxon>Craniata</taxon>
        <taxon>Vertebrata</taxon>
        <taxon>Euteleostomi</taxon>
        <taxon>Actinopterygii</taxon>
        <taxon>Neopterygii</taxon>
        <taxon>Teleostei</taxon>
        <taxon>Neoteleostei</taxon>
        <taxon>Acanthomorphata</taxon>
        <taxon>Gobiaria</taxon>
        <taxon>Gobiiformes</taxon>
        <taxon>Gobioidei</taxon>
        <taxon>Gobiidae</taxon>
        <taxon>Gobiinae</taxon>
        <taxon>Knipowitschia</taxon>
    </lineage>
</organism>
<dbReference type="Proteomes" id="UP001497482">
    <property type="component" value="Chromosome 12"/>
</dbReference>
<sequence>MTQIVLKTTIMKFLRINKKPSRRLHSLLICMPKLSYQARAKSFISTNHRRSFNHFPPPSSY</sequence>
<reference evidence="1 2" key="1">
    <citation type="submission" date="2024-04" db="EMBL/GenBank/DDBJ databases">
        <authorList>
            <person name="Waldvogel A.-M."/>
            <person name="Schoenle A."/>
        </authorList>
    </citation>
    <scope>NUCLEOTIDE SEQUENCE [LARGE SCALE GENOMIC DNA]</scope>
</reference>
<gene>
    <name evidence="1" type="ORF">KC01_LOCUS7200</name>
</gene>
<name>A0AAV2JDQ5_KNICA</name>
<dbReference type="EMBL" id="OZ035834">
    <property type="protein sequence ID" value="CAL1575684.1"/>
    <property type="molecule type" value="Genomic_DNA"/>
</dbReference>
<evidence type="ECO:0000313" key="1">
    <source>
        <dbReference type="EMBL" id="CAL1575684.1"/>
    </source>
</evidence>
<evidence type="ECO:0000313" key="2">
    <source>
        <dbReference type="Proteomes" id="UP001497482"/>
    </source>
</evidence>
<protein>
    <submittedName>
        <fullName evidence="1">Uncharacterized protein</fullName>
    </submittedName>
</protein>